<keyword evidence="2" id="KW-0418">Kinase</keyword>
<dbReference type="InterPro" id="IPR027417">
    <property type="entry name" value="P-loop_NTPase"/>
</dbReference>
<dbReference type="STRING" id="1156985.SAMN04488118_110133"/>
<protein>
    <submittedName>
        <fullName evidence="2">Hpr(Ser) kinase/phosphatase</fullName>
    </submittedName>
</protein>
<evidence type="ECO:0000259" key="1">
    <source>
        <dbReference type="Pfam" id="PF07475"/>
    </source>
</evidence>
<evidence type="ECO:0000313" key="3">
    <source>
        <dbReference type="Proteomes" id="UP000198767"/>
    </source>
</evidence>
<name>A0A1G5R8Q0_9RHOB</name>
<dbReference type="EMBL" id="FMWG01000010">
    <property type="protein sequence ID" value="SCZ70464.1"/>
    <property type="molecule type" value="Genomic_DNA"/>
</dbReference>
<organism evidence="2 3">
    <name type="scientific">Epibacterium ulvae</name>
    <dbReference type="NCBI Taxonomy" id="1156985"/>
    <lineage>
        <taxon>Bacteria</taxon>
        <taxon>Pseudomonadati</taxon>
        <taxon>Pseudomonadota</taxon>
        <taxon>Alphaproteobacteria</taxon>
        <taxon>Rhodobacterales</taxon>
        <taxon>Roseobacteraceae</taxon>
        <taxon>Epibacterium</taxon>
    </lineage>
</organism>
<proteinExistence type="predicted"/>
<feature type="domain" description="HPr kinase/phosphorylase C-terminal" evidence="1">
    <location>
        <begin position="7"/>
        <end position="79"/>
    </location>
</feature>
<reference evidence="2 3" key="1">
    <citation type="submission" date="2016-10" db="EMBL/GenBank/DDBJ databases">
        <authorList>
            <person name="de Groot N.N."/>
        </authorList>
    </citation>
    <scope>NUCLEOTIDE SEQUENCE [LARGE SCALE GENOMIC DNA]</scope>
    <source>
        <strain evidence="2 3">U95</strain>
    </source>
</reference>
<keyword evidence="2" id="KW-0808">Transferase</keyword>
<dbReference type="Gene3D" id="3.40.50.300">
    <property type="entry name" value="P-loop containing nucleotide triphosphate hydrolases"/>
    <property type="match status" value="1"/>
</dbReference>
<dbReference type="GO" id="GO:0005524">
    <property type="term" value="F:ATP binding"/>
    <property type="evidence" value="ECO:0007669"/>
    <property type="project" value="InterPro"/>
</dbReference>
<sequence length="146" mass="15598">MTDGPRIVHASCVAINGRALLIMGASGSGKSGFALQMMALGANLISDDRVRVWCDQDCLRAAAPETLKGMIEARGLGILYANVSAEARICAVLSMDQIEASRLPARRFTNLLGHEVPLFYQIKATYAAAAFVQFLKGGMLDPDDPV</sequence>
<dbReference type="Proteomes" id="UP000198767">
    <property type="component" value="Unassembled WGS sequence"/>
</dbReference>
<dbReference type="Pfam" id="PF07475">
    <property type="entry name" value="Hpr_kinase_C"/>
    <property type="match status" value="1"/>
</dbReference>
<dbReference type="CDD" id="cd01918">
    <property type="entry name" value="HprK_C"/>
    <property type="match status" value="1"/>
</dbReference>
<dbReference type="OrthoDB" id="8326226at2"/>
<dbReference type="GO" id="GO:0006109">
    <property type="term" value="P:regulation of carbohydrate metabolic process"/>
    <property type="evidence" value="ECO:0007669"/>
    <property type="project" value="InterPro"/>
</dbReference>
<dbReference type="GO" id="GO:0000155">
    <property type="term" value="F:phosphorelay sensor kinase activity"/>
    <property type="evidence" value="ECO:0007669"/>
    <property type="project" value="InterPro"/>
</dbReference>
<accession>A0A1G5R8Q0</accession>
<dbReference type="AlphaFoldDB" id="A0A1G5R8Q0"/>
<keyword evidence="3" id="KW-1185">Reference proteome</keyword>
<gene>
    <name evidence="2" type="ORF">SAMN04488118_110133</name>
</gene>
<evidence type="ECO:0000313" key="2">
    <source>
        <dbReference type="EMBL" id="SCZ70464.1"/>
    </source>
</evidence>
<dbReference type="SUPFAM" id="SSF53795">
    <property type="entry name" value="PEP carboxykinase-like"/>
    <property type="match status" value="1"/>
</dbReference>
<dbReference type="InterPro" id="IPR011104">
    <property type="entry name" value="Hpr_kin/Pase_C"/>
</dbReference>